<dbReference type="Proteomes" id="UP000886602">
    <property type="component" value="Unassembled WGS sequence"/>
</dbReference>
<feature type="transmembrane region" description="Helical" evidence="1">
    <location>
        <begin position="64"/>
        <end position="86"/>
    </location>
</feature>
<evidence type="ECO:0000259" key="2">
    <source>
        <dbReference type="Pfam" id="PF04892"/>
    </source>
</evidence>
<feature type="domain" description="VanZ-like" evidence="2">
    <location>
        <begin position="38"/>
        <end position="144"/>
    </location>
</feature>
<dbReference type="AlphaFoldDB" id="A0A9D7I8V6"/>
<feature type="transmembrane region" description="Helical" evidence="1">
    <location>
        <begin position="300"/>
        <end position="318"/>
    </location>
</feature>
<feature type="transmembrane region" description="Helical" evidence="1">
    <location>
        <begin position="270"/>
        <end position="293"/>
    </location>
</feature>
<dbReference type="Pfam" id="PF04892">
    <property type="entry name" value="VanZ"/>
    <property type="match status" value="1"/>
</dbReference>
<feature type="transmembrane region" description="Helical" evidence="1">
    <location>
        <begin position="130"/>
        <end position="147"/>
    </location>
</feature>
<feature type="transmembrane region" description="Helical" evidence="1">
    <location>
        <begin position="26"/>
        <end position="44"/>
    </location>
</feature>
<keyword evidence="1" id="KW-0812">Transmembrane</keyword>
<gene>
    <name evidence="3" type="ORF">IPJ48_17575</name>
</gene>
<feature type="transmembrane region" description="Helical" evidence="1">
    <location>
        <begin position="338"/>
        <end position="359"/>
    </location>
</feature>
<keyword evidence="1" id="KW-0472">Membrane</keyword>
<proteinExistence type="predicted"/>
<evidence type="ECO:0000313" key="3">
    <source>
        <dbReference type="EMBL" id="MBK7424741.1"/>
    </source>
</evidence>
<evidence type="ECO:0000256" key="1">
    <source>
        <dbReference type="SAM" id="Phobius"/>
    </source>
</evidence>
<feature type="transmembrane region" description="Helical" evidence="1">
    <location>
        <begin position="98"/>
        <end position="118"/>
    </location>
</feature>
<organism evidence="3 4">
    <name type="scientific">Candidatus Propionivibrio dominans</name>
    <dbReference type="NCBI Taxonomy" id="2954373"/>
    <lineage>
        <taxon>Bacteria</taxon>
        <taxon>Pseudomonadati</taxon>
        <taxon>Pseudomonadota</taxon>
        <taxon>Betaproteobacteria</taxon>
        <taxon>Rhodocyclales</taxon>
        <taxon>Rhodocyclaceae</taxon>
        <taxon>Propionivibrio</taxon>
    </lineage>
</organism>
<reference evidence="3" key="1">
    <citation type="submission" date="2020-10" db="EMBL/GenBank/DDBJ databases">
        <title>Connecting structure to function with the recovery of over 1000 high-quality activated sludge metagenome-assembled genomes encoding full-length rRNA genes using long-read sequencing.</title>
        <authorList>
            <person name="Singleton C.M."/>
            <person name="Petriglieri F."/>
            <person name="Kristensen J.M."/>
            <person name="Kirkegaard R.H."/>
            <person name="Michaelsen T.Y."/>
            <person name="Andersen M.H."/>
            <person name="Karst S.M."/>
            <person name="Dueholm M.S."/>
            <person name="Nielsen P.H."/>
            <person name="Albertsen M."/>
        </authorList>
    </citation>
    <scope>NUCLEOTIDE SEQUENCE</scope>
    <source>
        <strain evidence="3">EsbW_18-Q3-R4-48_MAXAC.044</strain>
    </source>
</reference>
<keyword evidence="1" id="KW-1133">Transmembrane helix</keyword>
<feature type="transmembrane region" description="Helical" evidence="1">
    <location>
        <begin position="205"/>
        <end position="231"/>
    </location>
</feature>
<feature type="transmembrane region" description="Helical" evidence="1">
    <location>
        <begin position="168"/>
        <end position="185"/>
    </location>
</feature>
<dbReference type="EMBL" id="JADJNC010000045">
    <property type="protein sequence ID" value="MBK7424741.1"/>
    <property type="molecule type" value="Genomic_DNA"/>
</dbReference>
<feature type="transmembrane region" description="Helical" evidence="1">
    <location>
        <begin position="243"/>
        <end position="264"/>
    </location>
</feature>
<protein>
    <submittedName>
        <fullName evidence="3">VanZ family protein</fullName>
    </submittedName>
</protein>
<comment type="caution">
    <text evidence="3">The sequence shown here is derived from an EMBL/GenBank/DDBJ whole genome shotgun (WGS) entry which is preliminary data.</text>
</comment>
<accession>A0A9D7I8V6</accession>
<sequence length="364" mass="39301">MPSPKPAAGSASLNKIAPLRTLLPRYLALAYTALIVYASLHPFTGWRDSGMSPFAFLDGGWPRYWTVFDLAINILAYLPLGFLLALSLRRLPGRWTPAFTALLLGALISFCLECLQSWLPSRVPSNLDLASNTMGAGLGALLTIWHGERFFIRVALLQQRLLAPIQHAEFGLVLIGLWLLTQLSPETILFGTGDLRHLLEITPAVPYAAHAFFALETAIIVCNTIAIGLITRALLADQSSPHVTLIVFFFLALSIRTLAAAVLVDPLNALAWLTPGAALGLLAGGVLLSVMLLLPVSLRIALAGLALMAGTVLVNLTPPNPYSAAALATWRQGHFLNFNGLTRLAASFWPFLALPYLTVLGRRI</sequence>
<dbReference type="InterPro" id="IPR006976">
    <property type="entry name" value="VanZ-like"/>
</dbReference>
<evidence type="ECO:0000313" key="4">
    <source>
        <dbReference type="Proteomes" id="UP000886602"/>
    </source>
</evidence>
<name>A0A9D7I8V6_9RHOO</name>